<dbReference type="Pfam" id="PF00650">
    <property type="entry name" value="CRAL_TRIO"/>
    <property type="match status" value="1"/>
</dbReference>
<reference evidence="3" key="2">
    <citation type="journal article" date="2017" name="Nat. Plants">
        <title>The Aegilops tauschii genome reveals multiple impacts of transposons.</title>
        <authorList>
            <person name="Zhao G."/>
            <person name="Zou C."/>
            <person name="Li K."/>
            <person name="Wang K."/>
            <person name="Li T."/>
            <person name="Gao L."/>
            <person name="Zhang X."/>
            <person name="Wang H."/>
            <person name="Yang Z."/>
            <person name="Liu X."/>
            <person name="Jiang W."/>
            <person name="Mao L."/>
            <person name="Kong X."/>
            <person name="Jiao Y."/>
            <person name="Jia J."/>
        </authorList>
    </citation>
    <scope>NUCLEOTIDE SEQUENCE [LARGE SCALE GENOMIC DNA]</scope>
    <source>
        <strain evidence="3">cv. AL8/78</strain>
    </source>
</reference>
<feature type="domain" description="CRAL-TRIO" evidence="1">
    <location>
        <begin position="1"/>
        <end position="92"/>
    </location>
</feature>
<reference evidence="2" key="5">
    <citation type="journal article" date="2021" name="G3 (Bethesda)">
        <title>Aegilops tauschii genome assembly Aet v5.0 features greater sequence contiguity and improved annotation.</title>
        <authorList>
            <person name="Wang L."/>
            <person name="Zhu T."/>
            <person name="Rodriguez J.C."/>
            <person name="Deal K.R."/>
            <person name="Dubcovsky J."/>
            <person name="McGuire P.E."/>
            <person name="Lux T."/>
            <person name="Spannagl M."/>
            <person name="Mayer K.F.X."/>
            <person name="Baldrich P."/>
            <person name="Meyers B.C."/>
            <person name="Huo N."/>
            <person name="Gu Y.Q."/>
            <person name="Zhou H."/>
            <person name="Devos K.M."/>
            <person name="Bennetzen J.L."/>
            <person name="Unver T."/>
            <person name="Budak H."/>
            <person name="Gulick P.J."/>
            <person name="Galiba G."/>
            <person name="Kalapos B."/>
            <person name="Nelson D.R."/>
            <person name="Li P."/>
            <person name="You F.M."/>
            <person name="Luo M.C."/>
            <person name="Dvorak J."/>
        </authorList>
    </citation>
    <scope>NUCLEOTIDE SEQUENCE [LARGE SCALE GENOMIC DNA]</scope>
    <source>
        <strain evidence="2">cv. AL8/78</strain>
    </source>
</reference>
<dbReference type="PROSITE" id="PS50191">
    <property type="entry name" value="CRAL_TRIO"/>
    <property type="match status" value="1"/>
</dbReference>
<keyword evidence="3" id="KW-1185">Reference proteome</keyword>
<evidence type="ECO:0000313" key="3">
    <source>
        <dbReference type="Proteomes" id="UP000015105"/>
    </source>
</evidence>
<dbReference type="AlphaFoldDB" id="A0A453NKE4"/>
<dbReference type="InterPro" id="IPR036865">
    <property type="entry name" value="CRAL-TRIO_dom_sf"/>
</dbReference>
<evidence type="ECO:0000259" key="1">
    <source>
        <dbReference type="PROSITE" id="PS50191"/>
    </source>
</evidence>
<organism evidence="2 3">
    <name type="scientific">Aegilops tauschii subsp. strangulata</name>
    <name type="common">Goatgrass</name>
    <dbReference type="NCBI Taxonomy" id="200361"/>
    <lineage>
        <taxon>Eukaryota</taxon>
        <taxon>Viridiplantae</taxon>
        <taxon>Streptophyta</taxon>
        <taxon>Embryophyta</taxon>
        <taxon>Tracheophyta</taxon>
        <taxon>Spermatophyta</taxon>
        <taxon>Magnoliopsida</taxon>
        <taxon>Liliopsida</taxon>
        <taxon>Poales</taxon>
        <taxon>Poaceae</taxon>
        <taxon>BOP clade</taxon>
        <taxon>Pooideae</taxon>
        <taxon>Triticodae</taxon>
        <taxon>Triticeae</taxon>
        <taxon>Triticinae</taxon>
        <taxon>Aegilops</taxon>
    </lineage>
</organism>
<accession>A0A453NKE4</accession>
<reference evidence="2" key="3">
    <citation type="journal article" date="2017" name="Nature">
        <title>Genome sequence of the progenitor of the wheat D genome Aegilops tauschii.</title>
        <authorList>
            <person name="Luo M.C."/>
            <person name="Gu Y.Q."/>
            <person name="Puiu D."/>
            <person name="Wang H."/>
            <person name="Twardziok S.O."/>
            <person name="Deal K.R."/>
            <person name="Huo N."/>
            <person name="Zhu T."/>
            <person name="Wang L."/>
            <person name="Wang Y."/>
            <person name="McGuire P.E."/>
            <person name="Liu S."/>
            <person name="Long H."/>
            <person name="Ramasamy R.K."/>
            <person name="Rodriguez J.C."/>
            <person name="Van S.L."/>
            <person name="Yuan L."/>
            <person name="Wang Z."/>
            <person name="Xia Z."/>
            <person name="Xiao L."/>
            <person name="Anderson O.D."/>
            <person name="Ouyang S."/>
            <person name="Liang Y."/>
            <person name="Zimin A.V."/>
            <person name="Pertea G."/>
            <person name="Qi P."/>
            <person name="Bennetzen J.L."/>
            <person name="Dai X."/>
            <person name="Dawson M.W."/>
            <person name="Muller H.G."/>
            <person name="Kugler K."/>
            <person name="Rivarola-Duarte L."/>
            <person name="Spannagl M."/>
            <person name="Mayer K.F.X."/>
            <person name="Lu F.H."/>
            <person name="Bevan M.W."/>
            <person name="Leroy P."/>
            <person name="Li P."/>
            <person name="You F.M."/>
            <person name="Sun Q."/>
            <person name="Liu Z."/>
            <person name="Lyons E."/>
            <person name="Wicker T."/>
            <person name="Salzberg S.L."/>
            <person name="Devos K.M."/>
            <person name="Dvorak J."/>
        </authorList>
    </citation>
    <scope>NUCLEOTIDE SEQUENCE [LARGE SCALE GENOMIC DNA]</scope>
    <source>
        <strain evidence="2">cv. AL8/78</strain>
    </source>
</reference>
<dbReference type="InterPro" id="IPR001251">
    <property type="entry name" value="CRAL-TRIO_dom"/>
</dbReference>
<dbReference type="Gene3D" id="3.40.525.10">
    <property type="entry name" value="CRAL-TRIO lipid binding domain"/>
    <property type="match status" value="1"/>
</dbReference>
<name>A0A453NKE4_AEGTS</name>
<dbReference type="PANTHER" id="PTHR46226">
    <property type="entry name" value="CRAL-TRIO DOMAIN-CONTAINING PROTEIN"/>
    <property type="match status" value="1"/>
</dbReference>
<dbReference type="EnsemblPlants" id="AET6Gv20406000.12">
    <property type="protein sequence ID" value="AET6Gv20406000.12"/>
    <property type="gene ID" value="AET6Gv20406000"/>
</dbReference>
<proteinExistence type="predicted"/>
<dbReference type="PANTHER" id="PTHR46226:SF3">
    <property type="entry name" value="OS02G0200000 PROTEIN"/>
    <property type="match status" value="1"/>
</dbReference>
<sequence length="176" mass="19714">MLTEKFGRPITTCVKVLDMTGLKLSALSQMKMLSSISTVDDLNYPEKSETYYIVNVPYIFSACWKVVKPLLQERTKKKVKVLSGCGRDELLKREGSGSSKHSSSNADDCFSPDHPFHKELYELTNQQSSHKELLKMGSLHVSIPEPDPNDAKIVEVIQAEFHKMGEQNGSTNGHKV</sequence>
<reference evidence="3" key="1">
    <citation type="journal article" date="2014" name="Science">
        <title>Ancient hybridizations among the ancestral genomes of bread wheat.</title>
        <authorList>
            <consortium name="International Wheat Genome Sequencing Consortium,"/>
            <person name="Marcussen T."/>
            <person name="Sandve S.R."/>
            <person name="Heier L."/>
            <person name="Spannagl M."/>
            <person name="Pfeifer M."/>
            <person name="Jakobsen K.S."/>
            <person name="Wulff B.B."/>
            <person name="Steuernagel B."/>
            <person name="Mayer K.F."/>
            <person name="Olsen O.A."/>
        </authorList>
    </citation>
    <scope>NUCLEOTIDE SEQUENCE [LARGE SCALE GENOMIC DNA]</scope>
    <source>
        <strain evidence="3">cv. AL8/78</strain>
    </source>
</reference>
<evidence type="ECO:0000313" key="2">
    <source>
        <dbReference type="EnsemblPlants" id="AET6Gv20406000.12"/>
    </source>
</evidence>
<reference evidence="2" key="4">
    <citation type="submission" date="2019-03" db="UniProtKB">
        <authorList>
            <consortium name="EnsemblPlants"/>
        </authorList>
    </citation>
    <scope>IDENTIFICATION</scope>
</reference>
<dbReference type="SUPFAM" id="SSF52087">
    <property type="entry name" value="CRAL/TRIO domain"/>
    <property type="match status" value="1"/>
</dbReference>
<dbReference type="CDD" id="cd00170">
    <property type="entry name" value="SEC14"/>
    <property type="match status" value="1"/>
</dbReference>
<dbReference type="Proteomes" id="UP000015105">
    <property type="component" value="Chromosome 6D"/>
</dbReference>
<protein>
    <recommendedName>
        <fullName evidence="1">CRAL-TRIO domain-containing protein</fullName>
    </recommendedName>
</protein>
<dbReference type="Gramene" id="AET6Gv20406000.12">
    <property type="protein sequence ID" value="AET6Gv20406000.12"/>
    <property type="gene ID" value="AET6Gv20406000"/>
</dbReference>